<evidence type="ECO:0008006" key="4">
    <source>
        <dbReference type="Google" id="ProtNLM"/>
    </source>
</evidence>
<evidence type="ECO:0000256" key="1">
    <source>
        <dbReference type="SAM" id="Phobius"/>
    </source>
</evidence>
<evidence type="ECO:0000313" key="2">
    <source>
        <dbReference type="EMBL" id="MFD1019873.1"/>
    </source>
</evidence>
<organism evidence="2 3">
    <name type="scientific">Thalassobacillus hwangdonensis</name>
    <dbReference type="NCBI Taxonomy" id="546108"/>
    <lineage>
        <taxon>Bacteria</taxon>
        <taxon>Bacillati</taxon>
        <taxon>Bacillota</taxon>
        <taxon>Bacilli</taxon>
        <taxon>Bacillales</taxon>
        <taxon>Bacillaceae</taxon>
        <taxon>Thalassobacillus</taxon>
    </lineage>
</organism>
<sequence length="44" mass="4907">MDPSAIFIMVLGSLITWGLPLAVIIGVIILVKKMNRIEKKLNEK</sequence>
<evidence type="ECO:0000313" key="3">
    <source>
        <dbReference type="Proteomes" id="UP001596990"/>
    </source>
</evidence>
<protein>
    <recommendedName>
        <fullName evidence="4">MetS family NSS transporter small subunit</fullName>
    </recommendedName>
</protein>
<reference evidence="3" key="1">
    <citation type="journal article" date="2019" name="Int. J. Syst. Evol. Microbiol.">
        <title>The Global Catalogue of Microorganisms (GCM) 10K type strain sequencing project: providing services to taxonomists for standard genome sequencing and annotation.</title>
        <authorList>
            <consortium name="The Broad Institute Genomics Platform"/>
            <consortium name="The Broad Institute Genome Sequencing Center for Infectious Disease"/>
            <person name="Wu L."/>
            <person name="Ma J."/>
        </authorList>
    </citation>
    <scope>NUCLEOTIDE SEQUENCE [LARGE SCALE GENOMIC DNA]</scope>
    <source>
        <strain evidence="3">CCUG 56607</strain>
    </source>
</reference>
<name>A0ABW3L4F1_9BACI</name>
<gene>
    <name evidence="2" type="ORF">ACFQ2J_11870</name>
</gene>
<keyword evidence="1" id="KW-1133">Transmembrane helix</keyword>
<dbReference type="RefSeq" id="WP_386060488.1">
    <property type="nucleotide sequence ID" value="NZ_JBHTKL010000005.1"/>
</dbReference>
<comment type="caution">
    <text evidence="2">The sequence shown here is derived from an EMBL/GenBank/DDBJ whole genome shotgun (WGS) entry which is preliminary data.</text>
</comment>
<proteinExistence type="predicted"/>
<dbReference type="EMBL" id="JBHTKL010000005">
    <property type="protein sequence ID" value="MFD1019873.1"/>
    <property type="molecule type" value="Genomic_DNA"/>
</dbReference>
<dbReference type="Proteomes" id="UP001596990">
    <property type="component" value="Unassembled WGS sequence"/>
</dbReference>
<feature type="transmembrane region" description="Helical" evidence="1">
    <location>
        <begin position="6"/>
        <end position="31"/>
    </location>
</feature>
<keyword evidence="3" id="KW-1185">Reference proteome</keyword>
<accession>A0ABW3L4F1</accession>
<keyword evidence="1" id="KW-0472">Membrane</keyword>
<keyword evidence="1" id="KW-0812">Transmembrane</keyword>